<feature type="non-terminal residue" evidence="1">
    <location>
        <position position="1"/>
    </location>
</feature>
<proteinExistence type="predicted"/>
<accession>A0A0C3FCH2</accession>
<dbReference type="InterPro" id="IPR004242">
    <property type="entry name" value="Transposase_21"/>
</dbReference>
<dbReference type="OrthoDB" id="2742740at2759"/>
<organism evidence="1 2">
    <name type="scientific">Piloderma croceum (strain F 1598)</name>
    <dbReference type="NCBI Taxonomy" id="765440"/>
    <lineage>
        <taxon>Eukaryota</taxon>
        <taxon>Fungi</taxon>
        <taxon>Dikarya</taxon>
        <taxon>Basidiomycota</taxon>
        <taxon>Agaricomycotina</taxon>
        <taxon>Agaricomycetes</taxon>
        <taxon>Agaricomycetidae</taxon>
        <taxon>Atheliales</taxon>
        <taxon>Atheliaceae</taxon>
        <taxon>Piloderma</taxon>
    </lineage>
</organism>
<dbReference type="InParanoid" id="A0A0C3FCH2"/>
<dbReference type="Proteomes" id="UP000054166">
    <property type="component" value="Unassembled WGS sequence"/>
</dbReference>
<evidence type="ECO:0000313" key="1">
    <source>
        <dbReference type="EMBL" id="KIM77564.1"/>
    </source>
</evidence>
<keyword evidence="2" id="KW-1185">Reference proteome</keyword>
<protein>
    <submittedName>
        <fullName evidence="1">Uncharacterized protein</fullName>
    </submittedName>
</protein>
<dbReference type="STRING" id="765440.A0A0C3FCH2"/>
<dbReference type="AlphaFoldDB" id="A0A0C3FCH2"/>
<evidence type="ECO:0000313" key="2">
    <source>
        <dbReference type="Proteomes" id="UP000054166"/>
    </source>
</evidence>
<feature type="non-terminal residue" evidence="1">
    <location>
        <position position="271"/>
    </location>
</feature>
<reference evidence="1 2" key="1">
    <citation type="submission" date="2014-04" db="EMBL/GenBank/DDBJ databases">
        <authorList>
            <consortium name="DOE Joint Genome Institute"/>
            <person name="Kuo A."/>
            <person name="Tarkka M."/>
            <person name="Buscot F."/>
            <person name="Kohler A."/>
            <person name="Nagy L.G."/>
            <person name="Floudas D."/>
            <person name="Copeland A."/>
            <person name="Barry K.W."/>
            <person name="Cichocki N."/>
            <person name="Veneault-Fourrey C."/>
            <person name="LaButti K."/>
            <person name="Lindquist E.A."/>
            <person name="Lipzen A."/>
            <person name="Lundell T."/>
            <person name="Morin E."/>
            <person name="Murat C."/>
            <person name="Sun H."/>
            <person name="Tunlid A."/>
            <person name="Henrissat B."/>
            <person name="Grigoriev I.V."/>
            <person name="Hibbett D.S."/>
            <person name="Martin F."/>
            <person name="Nordberg H.P."/>
            <person name="Cantor M.N."/>
            <person name="Hua S.X."/>
        </authorList>
    </citation>
    <scope>NUCLEOTIDE SEQUENCE [LARGE SCALE GENOMIC DNA]</scope>
    <source>
        <strain evidence="1 2">F 1598</strain>
    </source>
</reference>
<dbReference type="EMBL" id="KN833024">
    <property type="protein sequence ID" value="KIM77564.1"/>
    <property type="molecule type" value="Genomic_DNA"/>
</dbReference>
<dbReference type="Pfam" id="PF02992">
    <property type="entry name" value="Transposase_21"/>
    <property type="match status" value="1"/>
</dbReference>
<gene>
    <name evidence="1" type="ORF">PILCRDRAFT_23168</name>
</gene>
<sequence length="271" mass="30440">LPSSLEELKTKLLWGYSTPAECPDTISAPKELTSSEMLSLKHYIAWKKSNGMVLAYRLHAQILQSATDVEILTLHSVKKLAATLADFEPEKVDMCPKSCIACTGEFENMEFCPYVHAGKQCGEPHYQTKCRPNARNQPRAQMMCLPFIPTIKAMFANSETSELLRHRDKCLQKALHLVATAPQSVQYSDFCDSSVHMHQYNAMKLFQDPRDIAFSISTDGAQLTMKKQSDTWILILIFLNLAPELCYKSNSVFCSFAIPGPNPHGNIESFL</sequence>
<dbReference type="HOGENOM" id="CLU_063594_0_0_1"/>
<name>A0A0C3FCH2_PILCF</name>
<reference evidence="2" key="2">
    <citation type="submission" date="2015-01" db="EMBL/GenBank/DDBJ databases">
        <title>Evolutionary Origins and Diversification of the Mycorrhizal Mutualists.</title>
        <authorList>
            <consortium name="DOE Joint Genome Institute"/>
            <consortium name="Mycorrhizal Genomics Consortium"/>
            <person name="Kohler A."/>
            <person name="Kuo A."/>
            <person name="Nagy L.G."/>
            <person name="Floudas D."/>
            <person name="Copeland A."/>
            <person name="Barry K.W."/>
            <person name="Cichocki N."/>
            <person name="Veneault-Fourrey C."/>
            <person name="LaButti K."/>
            <person name="Lindquist E.A."/>
            <person name="Lipzen A."/>
            <person name="Lundell T."/>
            <person name="Morin E."/>
            <person name="Murat C."/>
            <person name="Riley R."/>
            <person name="Ohm R."/>
            <person name="Sun H."/>
            <person name="Tunlid A."/>
            <person name="Henrissat B."/>
            <person name="Grigoriev I.V."/>
            <person name="Hibbett D.S."/>
            <person name="Martin F."/>
        </authorList>
    </citation>
    <scope>NUCLEOTIDE SEQUENCE [LARGE SCALE GENOMIC DNA]</scope>
    <source>
        <strain evidence="2">F 1598</strain>
    </source>
</reference>